<evidence type="ECO:0000313" key="4">
    <source>
        <dbReference type="Proteomes" id="UP000190092"/>
    </source>
</evidence>
<dbReference type="GO" id="GO:0005506">
    <property type="term" value="F:iron ion binding"/>
    <property type="evidence" value="ECO:0007669"/>
    <property type="project" value="UniProtKB-ARBA"/>
</dbReference>
<comment type="cofactor">
    <cofactor evidence="1">
        <name>Fe(2+)</name>
        <dbReference type="ChEBI" id="CHEBI:29033"/>
    </cofactor>
</comment>
<keyword evidence="3" id="KW-0560">Oxidoreductase</keyword>
<dbReference type="OrthoDB" id="9796766at2"/>
<dbReference type="STRING" id="225324.SAMN02745126_05967"/>
<dbReference type="Gene3D" id="2.60.120.620">
    <property type="entry name" value="q2cbj1_9rhob like domain"/>
    <property type="match status" value="1"/>
</dbReference>
<dbReference type="Pfam" id="PF05721">
    <property type="entry name" value="PhyH"/>
    <property type="match status" value="2"/>
</dbReference>
<dbReference type="PANTHER" id="PTHR20883:SF48">
    <property type="entry name" value="ECTOINE DIOXYGENASE"/>
    <property type="match status" value="1"/>
</dbReference>
<dbReference type="RefSeq" id="WP_085937707.1">
    <property type="nucleotide sequence ID" value="NZ_FUWJ01000015.1"/>
</dbReference>
<feature type="compositionally biased region" description="Low complexity" evidence="2">
    <location>
        <begin position="315"/>
        <end position="328"/>
    </location>
</feature>
<evidence type="ECO:0000256" key="1">
    <source>
        <dbReference type="ARBA" id="ARBA00001954"/>
    </source>
</evidence>
<gene>
    <name evidence="3" type="ORF">SAMN02745126_05967</name>
</gene>
<protein>
    <submittedName>
        <fullName evidence="3">Phytanoyl-CoA dioxygenase (PhyH)</fullName>
    </submittedName>
</protein>
<name>A0A1T4TBI1_9HYPH</name>
<reference evidence="4" key="1">
    <citation type="submission" date="2017-02" db="EMBL/GenBank/DDBJ databases">
        <authorList>
            <person name="Varghese N."/>
            <person name="Submissions S."/>
        </authorList>
    </citation>
    <scope>NUCLEOTIDE SEQUENCE [LARGE SCALE GENOMIC DNA]</scope>
    <source>
        <strain evidence="4">ATCC 27094</strain>
    </source>
</reference>
<dbReference type="PANTHER" id="PTHR20883">
    <property type="entry name" value="PHYTANOYL-COA DIOXYGENASE DOMAIN CONTAINING 1"/>
    <property type="match status" value="1"/>
</dbReference>
<dbReference type="EMBL" id="FUWJ01000015">
    <property type="protein sequence ID" value="SKA37842.1"/>
    <property type="molecule type" value="Genomic_DNA"/>
</dbReference>
<keyword evidence="4" id="KW-1185">Reference proteome</keyword>
<keyword evidence="3" id="KW-0223">Dioxygenase</keyword>
<sequence>MNESERYQFDLNGYLVIENLLSAEEVSRYLAAADELEDHFVKTIDDGPRMVGFSNISYRFDEQHQCFAYKGSGGGGLQIVVDDFLNASPAFDSLVGHTRTMAYIDELCVGPNWIGSSELRYRYKSNETHTHMGGHMDVRNRYEFAGVKMYDSAAQVWRVRDFDLAAVRVLYALHDVPEDYGPLCVVPGSHKSNYFSPYPDQKPTAEPGMIPVPLKAGDAILFTENLRHGGFPNHRDQARKTLHLMFSPRWAGSQSPIHWNEHVYVSQQAWSRYSDAQRAVLPAPSQDFEQEAKVQRQEIARLKAEIADLKSQLAARQAEAPAAEPSRSLFRKVMGR</sequence>
<evidence type="ECO:0000256" key="2">
    <source>
        <dbReference type="SAM" id="MobiDB-lite"/>
    </source>
</evidence>
<dbReference type="GO" id="GO:0016706">
    <property type="term" value="F:2-oxoglutarate-dependent dioxygenase activity"/>
    <property type="evidence" value="ECO:0007669"/>
    <property type="project" value="UniProtKB-ARBA"/>
</dbReference>
<dbReference type="SUPFAM" id="SSF51197">
    <property type="entry name" value="Clavaminate synthase-like"/>
    <property type="match status" value="1"/>
</dbReference>
<organism evidence="3 4">
    <name type="scientific">Enhydrobacter aerosaccus</name>
    <dbReference type="NCBI Taxonomy" id="225324"/>
    <lineage>
        <taxon>Bacteria</taxon>
        <taxon>Pseudomonadati</taxon>
        <taxon>Pseudomonadota</taxon>
        <taxon>Alphaproteobacteria</taxon>
        <taxon>Hyphomicrobiales</taxon>
        <taxon>Enhydrobacter</taxon>
    </lineage>
</organism>
<feature type="region of interest" description="Disordered" evidence="2">
    <location>
        <begin position="315"/>
        <end position="336"/>
    </location>
</feature>
<evidence type="ECO:0000313" key="3">
    <source>
        <dbReference type="EMBL" id="SKA37842.1"/>
    </source>
</evidence>
<dbReference type="Proteomes" id="UP000190092">
    <property type="component" value="Unassembled WGS sequence"/>
</dbReference>
<dbReference type="AlphaFoldDB" id="A0A1T4TBI1"/>
<dbReference type="InterPro" id="IPR008775">
    <property type="entry name" value="Phytyl_CoA_dOase-like"/>
</dbReference>
<accession>A0A1T4TBI1</accession>
<proteinExistence type="predicted"/>